<protein>
    <submittedName>
        <fullName evidence="2">Uncharacterized protein</fullName>
    </submittedName>
</protein>
<keyword evidence="3" id="KW-1185">Reference proteome</keyword>
<proteinExistence type="predicted"/>
<organism evidence="2 3">
    <name type="scientific">Chironomus riparius</name>
    <dbReference type="NCBI Taxonomy" id="315576"/>
    <lineage>
        <taxon>Eukaryota</taxon>
        <taxon>Metazoa</taxon>
        <taxon>Ecdysozoa</taxon>
        <taxon>Arthropoda</taxon>
        <taxon>Hexapoda</taxon>
        <taxon>Insecta</taxon>
        <taxon>Pterygota</taxon>
        <taxon>Neoptera</taxon>
        <taxon>Endopterygota</taxon>
        <taxon>Diptera</taxon>
        <taxon>Nematocera</taxon>
        <taxon>Chironomoidea</taxon>
        <taxon>Chironomidae</taxon>
        <taxon>Chironominae</taxon>
        <taxon>Chironomus</taxon>
    </lineage>
</organism>
<dbReference type="AlphaFoldDB" id="A0A9N9S9T3"/>
<accession>A0A9N9S9T3</accession>
<feature type="transmembrane region" description="Helical" evidence="1">
    <location>
        <begin position="67"/>
        <end position="89"/>
    </location>
</feature>
<name>A0A9N9S9T3_9DIPT</name>
<reference evidence="2" key="1">
    <citation type="submission" date="2022-01" db="EMBL/GenBank/DDBJ databases">
        <authorList>
            <person name="King R."/>
        </authorList>
    </citation>
    <scope>NUCLEOTIDE SEQUENCE</scope>
</reference>
<dbReference type="EMBL" id="OU895880">
    <property type="protein sequence ID" value="CAG9811416.1"/>
    <property type="molecule type" value="Genomic_DNA"/>
</dbReference>
<keyword evidence="1" id="KW-0472">Membrane</keyword>
<evidence type="ECO:0000313" key="3">
    <source>
        <dbReference type="Proteomes" id="UP001153620"/>
    </source>
</evidence>
<feature type="transmembrane region" description="Helical" evidence="1">
    <location>
        <begin position="39"/>
        <end position="60"/>
    </location>
</feature>
<feature type="transmembrane region" description="Helical" evidence="1">
    <location>
        <begin position="101"/>
        <end position="129"/>
    </location>
</feature>
<sequence>MVDIVPTFEKFGVFVGLSHVILSAIWFITQFSALAKYSTALLVLTVVYFFGAIIFVTAIIKRNYRWTILFVILSILLEVALIIYFWVYIAIKLENGNPLTLFDFAIITSVVTFQTFSCIVNVGVLVKLFRIDSAYERI</sequence>
<keyword evidence="1" id="KW-1133">Transmembrane helix</keyword>
<evidence type="ECO:0000313" key="2">
    <source>
        <dbReference type="EMBL" id="CAG9811416.1"/>
    </source>
</evidence>
<keyword evidence="1" id="KW-0812">Transmembrane</keyword>
<gene>
    <name evidence="2" type="ORF">CHIRRI_LOCUS14225</name>
</gene>
<dbReference type="Proteomes" id="UP001153620">
    <property type="component" value="Chromosome 4"/>
</dbReference>
<feature type="transmembrane region" description="Helical" evidence="1">
    <location>
        <begin position="12"/>
        <end position="33"/>
    </location>
</feature>
<reference evidence="2" key="2">
    <citation type="submission" date="2022-10" db="EMBL/GenBank/DDBJ databases">
        <authorList>
            <consortium name="ENA_rothamsted_submissions"/>
            <consortium name="culmorum"/>
            <person name="King R."/>
        </authorList>
    </citation>
    <scope>NUCLEOTIDE SEQUENCE</scope>
</reference>
<evidence type="ECO:0000256" key="1">
    <source>
        <dbReference type="SAM" id="Phobius"/>
    </source>
</evidence>